<dbReference type="Gene3D" id="1.20.120.160">
    <property type="entry name" value="HPT domain"/>
    <property type="match status" value="1"/>
</dbReference>
<dbReference type="CDD" id="cd00088">
    <property type="entry name" value="HPT"/>
    <property type="match status" value="1"/>
</dbReference>
<dbReference type="Pfam" id="PF01627">
    <property type="entry name" value="Hpt"/>
    <property type="match status" value="1"/>
</dbReference>
<dbReference type="RefSeq" id="WP_145087734.1">
    <property type="nucleotide sequence ID" value="NZ_CP036274.1"/>
</dbReference>
<accession>A0A517Y9F7</accession>
<organism evidence="4 5">
    <name type="scientific">Anatilimnocola aggregata</name>
    <dbReference type="NCBI Taxonomy" id="2528021"/>
    <lineage>
        <taxon>Bacteria</taxon>
        <taxon>Pseudomonadati</taxon>
        <taxon>Planctomycetota</taxon>
        <taxon>Planctomycetia</taxon>
        <taxon>Pirellulales</taxon>
        <taxon>Pirellulaceae</taxon>
        <taxon>Anatilimnocola</taxon>
    </lineage>
</organism>
<proteinExistence type="predicted"/>
<reference evidence="4 5" key="1">
    <citation type="submission" date="2019-02" db="EMBL/GenBank/DDBJ databases">
        <title>Deep-cultivation of Planctomycetes and their phenomic and genomic characterization uncovers novel biology.</title>
        <authorList>
            <person name="Wiegand S."/>
            <person name="Jogler M."/>
            <person name="Boedeker C."/>
            <person name="Pinto D."/>
            <person name="Vollmers J."/>
            <person name="Rivas-Marin E."/>
            <person name="Kohn T."/>
            <person name="Peeters S.H."/>
            <person name="Heuer A."/>
            <person name="Rast P."/>
            <person name="Oberbeckmann S."/>
            <person name="Bunk B."/>
            <person name="Jeske O."/>
            <person name="Meyerdierks A."/>
            <person name="Storesund J.E."/>
            <person name="Kallscheuer N."/>
            <person name="Luecker S."/>
            <person name="Lage O.M."/>
            <person name="Pohl T."/>
            <person name="Merkel B.J."/>
            <person name="Hornburger P."/>
            <person name="Mueller R.-W."/>
            <person name="Bruemmer F."/>
            <person name="Labrenz M."/>
            <person name="Spormann A.M."/>
            <person name="Op den Camp H."/>
            <person name="Overmann J."/>
            <person name="Amann R."/>
            <person name="Jetten M.S.M."/>
            <person name="Mascher T."/>
            <person name="Medema M.H."/>
            <person name="Devos D.P."/>
            <person name="Kaster A.-K."/>
            <person name="Ovreas L."/>
            <person name="Rohde M."/>
            <person name="Galperin M.Y."/>
            <person name="Jogler C."/>
        </authorList>
    </citation>
    <scope>NUCLEOTIDE SEQUENCE [LARGE SCALE GENOMIC DNA]</scope>
    <source>
        <strain evidence="4 5">ETA_A8</strain>
    </source>
</reference>
<keyword evidence="1" id="KW-0597">Phosphoprotein</keyword>
<dbReference type="GO" id="GO:0000160">
    <property type="term" value="P:phosphorelay signal transduction system"/>
    <property type="evidence" value="ECO:0007669"/>
    <property type="project" value="InterPro"/>
</dbReference>
<dbReference type="InterPro" id="IPR036641">
    <property type="entry name" value="HPT_dom_sf"/>
</dbReference>
<dbReference type="SMART" id="SM00073">
    <property type="entry name" value="HPT"/>
    <property type="match status" value="1"/>
</dbReference>
<protein>
    <submittedName>
        <fullName evidence="4">Hpt domain protein</fullName>
    </submittedName>
</protein>
<sequence>MATIFDYAGSLRRMGNDRGLFQDMILLLREDAPEYLKVIHQSYHAQDYPSLKRAAHTLKGLVLNFGGTRATLAAVALESLANTAEKEPAEKTNIPAAIEELVAAVAELQAALAEHCDEGSSAAPSLPQGSHKSEANKS</sequence>
<gene>
    <name evidence="4" type="ORF">ETAA8_19480</name>
</gene>
<dbReference type="KEGG" id="aagg:ETAA8_19480"/>
<dbReference type="EMBL" id="CP036274">
    <property type="protein sequence ID" value="QDU26864.1"/>
    <property type="molecule type" value="Genomic_DNA"/>
</dbReference>
<keyword evidence="5" id="KW-1185">Reference proteome</keyword>
<dbReference type="Proteomes" id="UP000315017">
    <property type="component" value="Chromosome"/>
</dbReference>
<dbReference type="GO" id="GO:0004672">
    <property type="term" value="F:protein kinase activity"/>
    <property type="evidence" value="ECO:0007669"/>
    <property type="project" value="UniProtKB-ARBA"/>
</dbReference>
<evidence type="ECO:0000313" key="4">
    <source>
        <dbReference type="EMBL" id="QDU26864.1"/>
    </source>
</evidence>
<dbReference type="AlphaFoldDB" id="A0A517Y9F7"/>
<feature type="region of interest" description="Disordered" evidence="2">
    <location>
        <begin position="116"/>
        <end position="138"/>
    </location>
</feature>
<feature type="domain" description="HPt" evidence="3">
    <location>
        <begin position="17"/>
        <end position="115"/>
    </location>
</feature>
<dbReference type="PROSITE" id="PS50894">
    <property type="entry name" value="HPT"/>
    <property type="match status" value="1"/>
</dbReference>
<dbReference type="OrthoDB" id="290232at2"/>
<evidence type="ECO:0000256" key="2">
    <source>
        <dbReference type="SAM" id="MobiDB-lite"/>
    </source>
</evidence>
<dbReference type="InterPro" id="IPR008207">
    <property type="entry name" value="Sig_transdc_His_kin_Hpt_dom"/>
</dbReference>
<name>A0A517Y9F7_9BACT</name>
<evidence type="ECO:0000259" key="3">
    <source>
        <dbReference type="PROSITE" id="PS50894"/>
    </source>
</evidence>
<evidence type="ECO:0000313" key="5">
    <source>
        <dbReference type="Proteomes" id="UP000315017"/>
    </source>
</evidence>
<dbReference type="SUPFAM" id="SSF47226">
    <property type="entry name" value="Histidine-containing phosphotransfer domain, HPT domain"/>
    <property type="match status" value="1"/>
</dbReference>
<evidence type="ECO:0000256" key="1">
    <source>
        <dbReference type="PROSITE-ProRule" id="PRU00110"/>
    </source>
</evidence>
<feature type="modified residue" description="Phosphohistidine" evidence="1">
    <location>
        <position position="56"/>
    </location>
</feature>